<dbReference type="Gene3D" id="3.30.470.10">
    <property type="match status" value="1"/>
</dbReference>
<gene>
    <name evidence="17" type="primary">ilvE</name>
    <name evidence="18" type="ORF">A3D91_02250</name>
</gene>
<dbReference type="FunFam" id="3.20.10.10:FF:000002">
    <property type="entry name" value="D-alanine aminotransferase"/>
    <property type="match status" value="1"/>
</dbReference>
<comment type="cofactor">
    <cofactor evidence="1 16">
        <name>pyridoxal 5'-phosphate</name>
        <dbReference type="ChEBI" id="CHEBI:597326"/>
    </cofactor>
</comment>
<evidence type="ECO:0000256" key="16">
    <source>
        <dbReference type="RuleBase" id="RU004516"/>
    </source>
</evidence>
<evidence type="ECO:0000256" key="5">
    <source>
        <dbReference type="ARBA" id="ARBA00005072"/>
    </source>
</evidence>
<evidence type="ECO:0000256" key="9">
    <source>
        <dbReference type="ARBA" id="ARBA00022679"/>
    </source>
</evidence>
<dbReference type="STRING" id="1802620.A3D91_02250"/>
<dbReference type="GO" id="GO:0052656">
    <property type="term" value="F:L-isoleucine-2-oxoglutarate transaminase activity"/>
    <property type="evidence" value="ECO:0007669"/>
    <property type="project" value="RHEA"/>
</dbReference>
<dbReference type="NCBIfam" id="TIGR01122">
    <property type="entry name" value="ilvE_I"/>
    <property type="match status" value="1"/>
</dbReference>
<comment type="caution">
    <text evidence="18">The sequence shown here is derived from an EMBL/GenBank/DDBJ whole genome shotgun (WGS) entry which is preliminary data.</text>
</comment>
<keyword evidence="10 16" id="KW-0663">Pyridoxal phosphate</keyword>
<dbReference type="EC" id="2.6.1.42" evidence="17"/>
<dbReference type="InterPro" id="IPR043131">
    <property type="entry name" value="BCAT-like_N"/>
</dbReference>
<keyword evidence="11 17" id="KW-0100">Branched-chain amino acid biosynthesis</keyword>
<dbReference type="InterPro" id="IPR005785">
    <property type="entry name" value="B_amino_transI"/>
</dbReference>
<evidence type="ECO:0000256" key="15">
    <source>
        <dbReference type="RuleBase" id="RU004106"/>
    </source>
</evidence>
<dbReference type="Pfam" id="PF01063">
    <property type="entry name" value="Aminotran_4"/>
    <property type="match status" value="1"/>
</dbReference>
<dbReference type="GO" id="GO:0052655">
    <property type="term" value="F:L-valine-2-oxoglutarate transaminase activity"/>
    <property type="evidence" value="ECO:0007669"/>
    <property type="project" value="RHEA"/>
</dbReference>
<dbReference type="InterPro" id="IPR036038">
    <property type="entry name" value="Aminotransferase-like"/>
</dbReference>
<comment type="catalytic activity">
    <reaction evidence="14 17">
        <text>L-leucine + 2-oxoglutarate = 4-methyl-2-oxopentanoate + L-glutamate</text>
        <dbReference type="Rhea" id="RHEA:18321"/>
        <dbReference type="ChEBI" id="CHEBI:16810"/>
        <dbReference type="ChEBI" id="CHEBI:17865"/>
        <dbReference type="ChEBI" id="CHEBI:29985"/>
        <dbReference type="ChEBI" id="CHEBI:57427"/>
        <dbReference type="EC" id="2.6.1.42"/>
    </reaction>
</comment>
<dbReference type="SUPFAM" id="SSF56752">
    <property type="entry name" value="D-aminoacid aminotransferase-like PLP-dependent enzymes"/>
    <property type="match status" value="1"/>
</dbReference>
<dbReference type="GO" id="GO:0052654">
    <property type="term" value="F:L-leucine-2-oxoglutarate transaminase activity"/>
    <property type="evidence" value="ECO:0007669"/>
    <property type="project" value="RHEA"/>
</dbReference>
<dbReference type="GO" id="GO:0009098">
    <property type="term" value="P:L-leucine biosynthetic process"/>
    <property type="evidence" value="ECO:0007669"/>
    <property type="project" value="UniProtKB-UniPathway"/>
</dbReference>
<evidence type="ECO:0000256" key="8">
    <source>
        <dbReference type="ARBA" id="ARBA00022605"/>
    </source>
</evidence>
<evidence type="ECO:0000313" key="19">
    <source>
        <dbReference type="Proteomes" id="UP000178127"/>
    </source>
</evidence>
<dbReference type="GO" id="GO:0009099">
    <property type="term" value="P:L-valine biosynthetic process"/>
    <property type="evidence" value="ECO:0007669"/>
    <property type="project" value="UniProtKB-UniPathway"/>
</dbReference>
<dbReference type="UniPathway" id="UPA00047">
    <property type="reaction ID" value="UER00058"/>
</dbReference>
<dbReference type="UniPathway" id="UPA00049">
    <property type="reaction ID" value="UER00062"/>
</dbReference>
<evidence type="ECO:0000256" key="12">
    <source>
        <dbReference type="ARBA" id="ARBA00048212"/>
    </source>
</evidence>
<dbReference type="InterPro" id="IPR018300">
    <property type="entry name" value="Aminotrans_IV_CS"/>
</dbReference>
<evidence type="ECO:0000256" key="13">
    <source>
        <dbReference type="ARBA" id="ARBA00048798"/>
    </source>
</evidence>
<evidence type="ECO:0000256" key="3">
    <source>
        <dbReference type="ARBA" id="ARBA00004824"/>
    </source>
</evidence>
<proteinExistence type="inferred from homology"/>
<comment type="function">
    <text evidence="2 17">Acts on leucine, isoleucine and valine.</text>
</comment>
<evidence type="ECO:0000313" key="18">
    <source>
        <dbReference type="EMBL" id="OGC53222.1"/>
    </source>
</evidence>
<evidence type="ECO:0000256" key="4">
    <source>
        <dbReference type="ARBA" id="ARBA00004931"/>
    </source>
</evidence>
<comment type="pathway">
    <text evidence="5 17">Amino-acid biosynthesis; L-leucine biosynthesis; L-leucine from 3-methyl-2-oxobutanoate: step 4/4.</text>
</comment>
<comment type="similarity">
    <text evidence="6 15">Belongs to the class-IV pyridoxal-phosphate-dependent aminotransferase family.</text>
</comment>
<evidence type="ECO:0000256" key="7">
    <source>
        <dbReference type="ARBA" id="ARBA00022576"/>
    </source>
</evidence>
<dbReference type="InterPro" id="IPR043132">
    <property type="entry name" value="BCAT-like_C"/>
</dbReference>
<evidence type="ECO:0000256" key="11">
    <source>
        <dbReference type="ARBA" id="ARBA00023304"/>
    </source>
</evidence>
<name>A0A1F4V7P5_UNCKA</name>
<evidence type="ECO:0000256" key="10">
    <source>
        <dbReference type="ARBA" id="ARBA00022898"/>
    </source>
</evidence>
<dbReference type="InterPro" id="IPR001544">
    <property type="entry name" value="Aminotrans_IV"/>
</dbReference>
<dbReference type="AlphaFoldDB" id="A0A1F4V7P5"/>
<reference evidence="18 19" key="1">
    <citation type="journal article" date="2016" name="Nat. Commun.">
        <title>Thousands of microbial genomes shed light on interconnected biogeochemical processes in an aquifer system.</title>
        <authorList>
            <person name="Anantharaman K."/>
            <person name="Brown C.T."/>
            <person name="Hug L.A."/>
            <person name="Sharon I."/>
            <person name="Castelle C.J."/>
            <person name="Probst A.J."/>
            <person name="Thomas B.C."/>
            <person name="Singh A."/>
            <person name="Wilkins M.J."/>
            <person name="Karaoz U."/>
            <person name="Brodie E.L."/>
            <person name="Williams K.H."/>
            <person name="Hubbard S.S."/>
            <person name="Banfield J.F."/>
        </authorList>
    </citation>
    <scope>NUCLEOTIDE SEQUENCE [LARGE SCALE GENOMIC DNA]</scope>
</reference>
<dbReference type="PANTHER" id="PTHR42743">
    <property type="entry name" value="AMINO-ACID AMINOTRANSFERASE"/>
    <property type="match status" value="1"/>
</dbReference>
<comment type="pathway">
    <text evidence="4 17">Amino-acid biosynthesis; L-valine biosynthesis; L-valine from pyruvate: step 4/4.</text>
</comment>
<comment type="catalytic activity">
    <reaction evidence="13 17">
        <text>L-isoleucine + 2-oxoglutarate = (S)-3-methyl-2-oxopentanoate + L-glutamate</text>
        <dbReference type="Rhea" id="RHEA:24801"/>
        <dbReference type="ChEBI" id="CHEBI:16810"/>
        <dbReference type="ChEBI" id="CHEBI:29985"/>
        <dbReference type="ChEBI" id="CHEBI:35146"/>
        <dbReference type="ChEBI" id="CHEBI:58045"/>
        <dbReference type="EC" id="2.6.1.42"/>
    </reaction>
</comment>
<organism evidence="18 19">
    <name type="scientific">candidate division WWE3 bacterium RIFCSPHIGHO2_02_FULL_38_14</name>
    <dbReference type="NCBI Taxonomy" id="1802620"/>
    <lineage>
        <taxon>Bacteria</taxon>
        <taxon>Katanobacteria</taxon>
    </lineage>
</organism>
<keyword evidence="8 17" id="KW-0028">Amino-acid biosynthesis</keyword>
<sequence>MTRFAYFKNEFVPYEKALIPIGTHALQYGTACFEGIRGYWNKEKVKLYVFRLKDHYKRMKKSTETLHMKIPLDIEALSDITIELIRKNKHRENIYIRPILYKSDDIVSRFNLDNLIDTFAIYTVPLGKHLNTDKGISLVFSTWKRISSKAVPPSAKPTGIYLNTCLAKTEADSKGADEAILLNEDNTIAEGSAENVFIAKNNGLYTPSEDQNILVGITRNTIIELAERELGIKTTEKSIKKEELQDADEIFLTGTGAEVTPVISIENKKIGSGEVGIITSNLQKLYFNIVYGNNYKYKKWLSEI</sequence>
<comment type="pathway">
    <text evidence="3 17">Amino-acid biosynthesis; L-isoleucine biosynthesis; L-isoleucine from 2-oxobutanoate: step 4/4.</text>
</comment>
<dbReference type="UniPathway" id="UPA00048">
    <property type="reaction ID" value="UER00073"/>
</dbReference>
<comment type="catalytic activity">
    <reaction evidence="12 17">
        <text>L-valine + 2-oxoglutarate = 3-methyl-2-oxobutanoate + L-glutamate</text>
        <dbReference type="Rhea" id="RHEA:24813"/>
        <dbReference type="ChEBI" id="CHEBI:11851"/>
        <dbReference type="ChEBI" id="CHEBI:16810"/>
        <dbReference type="ChEBI" id="CHEBI:29985"/>
        <dbReference type="ChEBI" id="CHEBI:57762"/>
        <dbReference type="EC" id="2.6.1.42"/>
    </reaction>
</comment>
<evidence type="ECO:0000256" key="2">
    <source>
        <dbReference type="ARBA" id="ARBA00003109"/>
    </source>
</evidence>
<protein>
    <recommendedName>
        <fullName evidence="17">Branched-chain-amino-acid aminotransferase</fullName>
        <shortName evidence="17">BCAT</shortName>
        <ecNumber evidence="17">2.6.1.42</ecNumber>
    </recommendedName>
</protein>
<dbReference type="Gene3D" id="3.20.10.10">
    <property type="entry name" value="D-amino Acid Aminotransferase, subunit A, domain 2"/>
    <property type="match status" value="1"/>
</dbReference>
<keyword evidence="9 17" id="KW-0808">Transferase</keyword>
<dbReference type="NCBIfam" id="NF005146">
    <property type="entry name" value="PRK06606.1"/>
    <property type="match status" value="1"/>
</dbReference>
<dbReference type="InterPro" id="IPR050571">
    <property type="entry name" value="Class-IV_PLP-Dep_Aminotrnsfr"/>
</dbReference>
<keyword evidence="7 17" id="KW-0032">Aminotransferase</keyword>
<evidence type="ECO:0000256" key="1">
    <source>
        <dbReference type="ARBA" id="ARBA00001933"/>
    </source>
</evidence>
<dbReference type="EMBL" id="MEVD01000015">
    <property type="protein sequence ID" value="OGC53222.1"/>
    <property type="molecule type" value="Genomic_DNA"/>
</dbReference>
<dbReference type="PROSITE" id="PS00770">
    <property type="entry name" value="AA_TRANSFER_CLASS_4"/>
    <property type="match status" value="1"/>
</dbReference>
<accession>A0A1F4V7P5</accession>
<dbReference type="GO" id="GO:0009097">
    <property type="term" value="P:isoleucine biosynthetic process"/>
    <property type="evidence" value="ECO:0007669"/>
    <property type="project" value="UniProtKB-UniPathway"/>
</dbReference>
<evidence type="ECO:0000256" key="17">
    <source>
        <dbReference type="RuleBase" id="RU364094"/>
    </source>
</evidence>
<dbReference type="PANTHER" id="PTHR42743:SF4">
    <property type="entry name" value="BRANCHED-CHAIN-AMINO-ACID AMINOTRANSFERASE-RELATED"/>
    <property type="match status" value="1"/>
</dbReference>
<evidence type="ECO:0000256" key="6">
    <source>
        <dbReference type="ARBA" id="ARBA00009320"/>
    </source>
</evidence>
<dbReference type="Proteomes" id="UP000178127">
    <property type="component" value="Unassembled WGS sequence"/>
</dbReference>
<evidence type="ECO:0000256" key="14">
    <source>
        <dbReference type="ARBA" id="ARBA00049229"/>
    </source>
</evidence>